<proteinExistence type="predicted"/>
<organism evidence="3 4">
    <name type="scientific">Candidatus Fimimorpha faecalis</name>
    <dbReference type="NCBI Taxonomy" id="2840824"/>
    <lineage>
        <taxon>Bacteria</taxon>
        <taxon>Bacillati</taxon>
        <taxon>Bacillota</taxon>
        <taxon>Clostridia</taxon>
        <taxon>Eubacteriales</taxon>
        <taxon>Candidatus Fimimorpha</taxon>
    </lineage>
</organism>
<dbReference type="InterPro" id="IPR005537">
    <property type="entry name" value="RAMP_III_fam"/>
</dbReference>
<feature type="domain" description="CRISPR type III-associated protein" evidence="2">
    <location>
        <begin position="2"/>
        <end position="181"/>
    </location>
</feature>
<name>A0A9D1EDB3_9FIRM</name>
<evidence type="ECO:0000313" key="3">
    <source>
        <dbReference type="EMBL" id="HIR88257.1"/>
    </source>
</evidence>
<evidence type="ECO:0000259" key="2">
    <source>
        <dbReference type="Pfam" id="PF03787"/>
    </source>
</evidence>
<dbReference type="Proteomes" id="UP000824201">
    <property type="component" value="Unassembled WGS sequence"/>
</dbReference>
<dbReference type="AlphaFoldDB" id="A0A9D1EDB3"/>
<gene>
    <name evidence="3" type="ORF">IAC96_04825</name>
</gene>
<reference evidence="3" key="1">
    <citation type="submission" date="2020-10" db="EMBL/GenBank/DDBJ databases">
        <authorList>
            <person name="Gilroy R."/>
        </authorList>
    </citation>
    <scope>NUCLEOTIDE SEQUENCE</scope>
    <source>
        <strain evidence="3">ChiW13-3771</strain>
    </source>
</reference>
<reference evidence="3" key="2">
    <citation type="journal article" date="2021" name="PeerJ">
        <title>Extensive microbial diversity within the chicken gut microbiome revealed by metagenomics and culture.</title>
        <authorList>
            <person name="Gilroy R."/>
            <person name="Ravi A."/>
            <person name="Getino M."/>
            <person name="Pursley I."/>
            <person name="Horton D.L."/>
            <person name="Alikhan N.F."/>
            <person name="Baker D."/>
            <person name="Gharbi K."/>
            <person name="Hall N."/>
            <person name="Watson M."/>
            <person name="Adriaenssens E.M."/>
            <person name="Foster-Nyarko E."/>
            <person name="Jarju S."/>
            <person name="Secka A."/>
            <person name="Antonio M."/>
            <person name="Oren A."/>
            <person name="Chaudhuri R.R."/>
            <person name="La Ragione R."/>
            <person name="Hildebrand F."/>
            <person name="Pallen M.J."/>
        </authorList>
    </citation>
    <scope>NUCLEOTIDE SEQUENCE</scope>
    <source>
        <strain evidence="3">ChiW13-3771</strain>
    </source>
</reference>
<dbReference type="GO" id="GO:0051607">
    <property type="term" value="P:defense response to virus"/>
    <property type="evidence" value="ECO:0007669"/>
    <property type="project" value="UniProtKB-KW"/>
</dbReference>
<dbReference type="CDD" id="cd09726">
    <property type="entry name" value="RAMP_I_III"/>
    <property type="match status" value="1"/>
</dbReference>
<evidence type="ECO:0000313" key="4">
    <source>
        <dbReference type="Proteomes" id="UP000824201"/>
    </source>
</evidence>
<dbReference type="Pfam" id="PF03787">
    <property type="entry name" value="RAMPs"/>
    <property type="match status" value="1"/>
</dbReference>
<evidence type="ECO:0000256" key="1">
    <source>
        <dbReference type="ARBA" id="ARBA00023118"/>
    </source>
</evidence>
<keyword evidence="1" id="KW-0051">Antiviral defense</keyword>
<accession>A0A9D1EDB3</accession>
<comment type="caution">
    <text evidence="3">The sequence shown here is derived from an EMBL/GenBank/DDBJ whole genome shotgun (WGS) entry which is preliminary data.</text>
</comment>
<protein>
    <recommendedName>
        <fullName evidence="2">CRISPR type III-associated protein domain-containing protein</fullName>
    </recommendedName>
</protein>
<sequence>MTLLSDTIFGNGVSIPGGEDISVLTDENGFPYYKGSSFKGVFREEAENLLCWIGEGETAENFLDEVLGKSDHNYLTHQEKKKIRFSNFTLSNAVQQRVKQQVGQDKDRILRSFSYLRTFTAMRDNGMTKKGSLREGRCLKKGLIFYGTIECEKEQEQFVEQVLSCIKWIGTMRTRGFGKIKLERI</sequence>
<dbReference type="EMBL" id="DVHN01000052">
    <property type="protein sequence ID" value="HIR88257.1"/>
    <property type="molecule type" value="Genomic_DNA"/>
</dbReference>